<keyword evidence="2" id="KW-0460">Magnesium</keyword>
<gene>
    <name evidence="2" type="primary">thiL</name>
    <name evidence="5" type="ORF">SAMN04487959_101352</name>
</gene>
<dbReference type="CDD" id="cd02194">
    <property type="entry name" value="ThiL"/>
    <property type="match status" value="1"/>
</dbReference>
<keyword evidence="2" id="KW-0067">ATP-binding</keyword>
<organism evidence="5 6">
    <name type="scientific">Modicisalibacter xianhensis</name>
    <dbReference type="NCBI Taxonomy" id="442341"/>
    <lineage>
        <taxon>Bacteria</taxon>
        <taxon>Pseudomonadati</taxon>
        <taxon>Pseudomonadota</taxon>
        <taxon>Gammaproteobacteria</taxon>
        <taxon>Oceanospirillales</taxon>
        <taxon>Halomonadaceae</taxon>
        <taxon>Modicisalibacter</taxon>
    </lineage>
</organism>
<dbReference type="Pfam" id="PF02769">
    <property type="entry name" value="AIRS_C"/>
    <property type="match status" value="1"/>
</dbReference>
<dbReference type="HAMAP" id="MF_02128">
    <property type="entry name" value="TMP_kinase"/>
    <property type="match status" value="1"/>
</dbReference>
<feature type="domain" description="PurM-like C-terminal" evidence="4">
    <location>
        <begin position="151"/>
        <end position="298"/>
    </location>
</feature>
<keyword evidence="2" id="KW-0479">Metal-binding</keyword>
<feature type="binding site" evidence="2">
    <location>
        <position position="47"/>
    </location>
    <ligand>
        <name>Mg(2+)</name>
        <dbReference type="ChEBI" id="CHEBI:18420"/>
        <label>1</label>
    </ligand>
</feature>
<dbReference type="InterPro" id="IPR006283">
    <property type="entry name" value="ThiL-like"/>
</dbReference>
<feature type="binding site" evidence="2">
    <location>
        <position position="259"/>
    </location>
    <ligand>
        <name>substrate</name>
    </ligand>
</feature>
<comment type="function">
    <text evidence="2">Catalyzes the ATP-dependent phosphorylation of thiamine-monophosphate (TMP) to form thiamine-pyrophosphate (TPP), the active form of vitamin B1.</text>
</comment>
<dbReference type="GO" id="GO:0009030">
    <property type="term" value="F:thiamine-phosphate kinase activity"/>
    <property type="evidence" value="ECO:0007669"/>
    <property type="project" value="UniProtKB-UniRule"/>
</dbReference>
<feature type="binding site" evidence="2">
    <location>
        <position position="75"/>
    </location>
    <ligand>
        <name>Mg(2+)</name>
        <dbReference type="ChEBI" id="CHEBI:18420"/>
        <label>4</label>
    </ligand>
</feature>
<feature type="binding site" evidence="2">
    <location>
        <position position="75"/>
    </location>
    <ligand>
        <name>Mg(2+)</name>
        <dbReference type="ChEBI" id="CHEBI:18420"/>
        <label>2</label>
    </ligand>
</feature>
<dbReference type="NCBIfam" id="TIGR01379">
    <property type="entry name" value="thiL"/>
    <property type="match status" value="1"/>
</dbReference>
<keyword evidence="2 5" id="KW-0418">Kinase</keyword>
<feature type="binding site" evidence="2">
    <location>
        <position position="75"/>
    </location>
    <ligand>
        <name>Mg(2+)</name>
        <dbReference type="ChEBI" id="CHEBI:18420"/>
        <label>3</label>
    </ligand>
</feature>
<dbReference type="InterPro" id="IPR010918">
    <property type="entry name" value="PurM-like_C_dom"/>
</dbReference>
<dbReference type="AlphaFoldDB" id="A0A1I2YCV2"/>
<dbReference type="InterPro" id="IPR016188">
    <property type="entry name" value="PurM-like_N"/>
</dbReference>
<comment type="pathway">
    <text evidence="2">Cofactor biosynthesis; thiamine diphosphate biosynthesis; thiamine diphosphate from thiamine phosphate: step 1/1.</text>
</comment>
<feature type="binding site" evidence="2">
    <location>
        <position position="122"/>
    </location>
    <ligand>
        <name>Mg(2+)</name>
        <dbReference type="ChEBI" id="CHEBI:18420"/>
        <label>1</label>
    </ligand>
</feature>
<sequence length="317" mass="33129">MPSEFELIARYFVQRNEGETTGVALGAGDDCALLVPTPGQQLAVSVDTSVVDVHFPAGAPAWAVGHRALAVSLSDLAAMGAWARWCTMAVTLPEADEAWLDAFSQGFHALCREYGVALVGGDVTRGELSISVAVHGEVPVGAALCRSGGQADDIIAVTGPLGGGHGGLRAWQQGRRDLDDPLLARYLLPQPRLAAGLALRGLAHCAIDISDGLLADLSHLCDASRLGAELDMTQLPLATGLEALLGTQDARHAALCGGDDYELLFSLPASSLDEARRRLRECGVDLWPVGRLRDGAGIAGVDTRAIKGWQHFPGGSS</sequence>
<keyword evidence="2" id="KW-0808">Transferase</keyword>
<feature type="binding site" evidence="2">
    <location>
        <position position="30"/>
    </location>
    <ligand>
        <name>Mg(2+)</name>
        <dbReference type="ChEBI" id="CHEBI:18420"/>
        <label>4</label>
    </ligand>
</feature>
<keyword evidence="6" id="KW-1185">Reference proteome</keyword>
<feature type="binding site" evidence="2">
    <location>
        <position position="54"/>
    </location>
    <ligand>
        <name>substrate</name>
    </ligand>
</feature>
<dbReference type="Gene3D" id="3.90.650.10">
    <property type="entry name" value="PurM-like C-terminal domain"/>
    <property type="match status" value="1"/>
</dbReference>
<dbReference type="GO" id="GO:0000287">
    <property type="term" value="F:magnesium ion binding"/>
    <property type="evidence" value="ECO:0007669"/>
    <property type="project" value="UniProtKB-UniRule"/>
</dbReference>
<comment type="catalytic activity">
    <reaction evidence="2">
        <text>thiamine phosphate + ATP = thiamine diphosphate + ADP</text>
        <dbReference type="Rhea" id="RHEA:15913"/>
        <dbReference type="ChEBI" id="CHEBI:30616"/>
        <dbReference type="ChEBI" id="CHEBI:37575"/>
        <dbReference type="ChEBI" id="CHEBI:58937"/>
        <dbReference type="ChEBI" id="CHEBI:456216"/>
        <dbReference type="EC" id="2.7.4.16"/>
    </reaction>
</comment>
<dbReference type="PIRSF" id="PIRSF005303">
    <property type="entry name" value="Thiam_monoph_kin"/>
    <property type="match status" value="1"/>
</dbReference>
<dbReference type="Pfam" id="PF00586">
    <property type="entry name" value="AIRS"/>
    <property type="match status" value="1"/>
</dbReference>
<evidence type="ECO:0000256" key="1">
    <source>
        <dbReference type="ARBA" id="ARBA00022977"/>
    </source>
</evidence>
<dbReference type="InterPro" id="IPR036921">
    <property type="entry name" value="PurM-like_N_sf"/>
</dbReference>
<feature type="binding site" evidence="2">
    <location>
        <position position="309"/>
    </location>
    <ligand>
        <name>substrate</name>
    </ligand>
</feature>
<dbReference type="EMBL" id="FOPY01000001">
    <property type="protein sequence ID" value="SFH23177.1"/>
    <property type="molecule type" value="Genomic_DNA"/>
</dbReference>
<dbReference type="Gene3D" id="3.30.1330.10">
    <property type="entry name" value="PurM-like, N-terminal domain"/>
    <property type="match status" value="1"/>
</dbReference>
<dbReference type="SUPFAM" id="SSF55326">
    <property type="entry name" value="PurM N-terminal domain-like"/>
    <property type="match status" value="1"/>
</dbReference>
<dbReference type="SUPFAM" id="SSF56042">
    <property type="entry name" value="PurM C-terminal domain-like"/>
    <property type="match status" value="1"/>
</dbReference>
<evidence type="ECO:0000259" key="4">
    <source>
        <dbReference type="Pfam" id="PF02769"/>
    </source>
</evidence>
<evidence type="ECO:0000256" key="2">
    <source>
        <dbReference type="HAMAP-Rule" id="MF_02128"/>
    </source>
</evidence>
<dbReference type="GO" id="GO:0009229">
    <property type="term" value="P:thiamine diphosphate biosynthetic process"/>
    <property type="evidence" value="ECO:0007669"/>
    <property type="project" value="UniProtKB-UniRule"/>
</dbReference>
<feature type="binding site" evidence="2">
    <location>
        <position position="211"/>
    </location>
    <ligand>
        <name>Mg(2+)</name>
        <dbReference type="ChEBI" id="CHEBI:18420"/>
        <label>5</label>
    </ligand>
</feature>
<accession>A0A1I2YCV2</accession>
<feature type="binding site" evidence="2">
    <location>
        <position position="146"/>
    </location>
    <ligand>
        <name>ATP</name>
        <dbReference type="ChEBI" id="CHEBI:30616"/>
    </ligand>
</feature>
<dbReference type="RefSeq" id="WP_092842962.1">
    <property type="nucleotide sequence ID" value="NZ_FOPY01000001.1"/>
</dbReference>
<dbReference type="GO" id="GO:0005524">
    <property type="term" value="F:ATP binding"/>
    <property type="evidence" value="ECO:0007669"/>
    <property type="project" value="UniProtKB-UniRule"/>
</dbReference>
<feature type="binding site" evidence="2">
    <location>
        <position position="45"/>
    </location>
    <ligand>
        <name>Mg(2+)</name>
        <dbReference type="ChEBI" id="CHEBI:18420"/>
        <label>4</label>
    </ligand>
</feature>
<name>A0A1I2YCV2_9GAMM</name>
<feature type="binding site" evidence="2">
    <location>
        <position position="47"/>
    </location>
    <ligand>
        <name>Mg(2+)</name>
        <dbReference type="ChEBI" id="CHEBI:18420"/>
        <label>2</label>
    </ligand>
</feature>
<evidence type="ECO:0000313" key="5">
    <source>
        <dbReference type="EMBL" id="SFH23177.1"/>
    </source>
</evidence>
<evidence type="ECO:0000313" key="6">
    <source>
        <dbReference type="Proteomes" id="UP000199040"/>
    </source>
</evidence>
<feature type="domain" description="PurM-like N-terminal" evidence="3">
    <location>
        <begin position="28"/>
        <end position="138"/>
    </location>
</feature>
<feature type="binding site" evidence="2">
    <location>
        <position position="30"/>
    </location>
    <ligand>
        <name>Mg(2+)</name>
        <dbReference type="ChEBI" id="CHEBI:18420"/>
        <label>3</label>
    </ligand>
</feature>
<dbReference type="EC" id="2.7.4.16" evidence="2"/>
<keyword evidence="1 2" id="KW-0784">Thiamine biosynthesis</keyword>
<comment type="similarity">
    <text evidence="2">Belongs to the thiamine-monophosphate kinase family.</text>
</comment>
<evidence type="ECO:0000259" key="3">
    <source>
        <dbReference type="Pfam" id="PF00586"/>
    </source>
</evidence>
<feature type="binding site" evidence="2">
    <location>
        <position position="210"/>
    </location>
    <ligand>
        <name>ATP</name>
        <dbReference type="ChEBI" id="CHEBI:30616"/>
    </ligand>
</feature>
<keyword evidence="2" id="KW-0547">Nucleotide-binding</keyword>
<dbReference type="UniPathway" id="UPA00060">
    <property type="reaction ID" value="UER00142"/>
</dbReference>
<reference evidence="5 6" key="1">
    <citation type="submission" date="2016-10" db="EMBL/GenBank/DDBJ databases">
        <authorList>
            <person name="de Groot N.N."/>
        </authorList>
    </citation>
    <scope>NUCLEOTIDE SEQUENCE [LARGE SCALE GENOMIC DNA]</scope>
    <source>
        <strain evidence="5 6">CGMCC 1.6848</strain>
    </source>
</reference>
<dbReference type="InterPro" id="IPR036676">
    <property type="entry name" value="PurM-like_C_sf"/>
</dbReference>
<dbReference type="Proteomes" id="UP000199040">
    <property type="component" value="Unassembled WGS sequence"/>
</dbReference>
<dbReference type="STRING" id="442341.SAMN04487959_101352"/>
<dbReference type="GO" id="GO:0009228">
    <property type="term" value="P:thiamine biosynthetic process"/>
    <property type="evidence" value="ECO:0007669"/>
    <property type="project" value="UniProtKB-KW"/>
</dbReference>
<feature type="binding site" evidence="2">
    <location>
        <position position="208"/>
    </location>
    <ligand>
        <name>Mg(2+)</name>
        <dbReference type="ChEBI" id="CHEBI:18420"/>
        <label>3</label>
    </ligand>
</feature>
<comment type="miscellaneous">
    <text evidence="2">Reaction mechanism of ThiL seems to utilize a direct, inline transfer of the gamma-phosphate of ATP to TMP rather than a phosphorylated enzyme intermediate.</text>
</comment>
<protein>
    <recommendedName>
        <fullName evidence="2">Thiamine-monophosphate kinase</fullName>
        <shortName evidence="2">TMP kinase</shortName>
        <shortName evidence="2">Thiamine-phosphate kinase</shortName>
        <ecNumber evidence="2">2.7.4.16</ecNumber>
    </recommendedName>
</protein>
<comment type="caution">
    <text evidence="2">Lacks conserved residue(s) required for the propagation of feature annotation.</text>
</comment>
<dbReference type="PANTHER" id="PTHR30270:SF0">
    <property type="entry name" value="THIAMINE-MONOPHOSPHATE KINASE"/>
    <property type="match status" value="1"/>
</dbReference>
<proteinExistence type="inferred from homology"/>
<feature type="binding site" evidence="2">
    <location>
        <begin position="121"/>
        <end position="122"/>
    </location>
    <ligand>
        <name>ATP</name>
        <dbReference type="ChEBI" id="CHEBI:30616"/>
    </ligand>
</feature>
<dbReference type="PANTHER" id="PTHR30270">
    <property type="entry name" value="THIAMINE-MONOPHOSPHATE KINASE"/>
    <property type="match status" value="1"/>
</dbReference>